<accession>A0A640SGU8</accession>
<sequence length="120" mass="13305">MPHRGPLQIGDLVTGDGEDERLEGFAGVAVARQRAEHRDTHFLRQVLDEVASVTRQSRQPGAAIAQREGVHMGQKIVGGPLVTLDSTRDESADFLLPVITHRTMVPWRRTIRGIRSVLVH</sequence>
<dbReference type="EMBL" id="BLIN01000005">
    <property type="protein sequence ID" value="GFE10633.1"/>
    <property type="molecule type" value="Genomic_DNA"/>
</dbReference>
<evidence type="ECO:0000313" key="1">
    <source>
        <dbReference type="EMBL" id="GFE10633.1"/>
    </source>
</evidence>
<comment type="caution">
    <text evidence="1">The sequence shown here is derived from an EMBL/GenBank/DDBJ whole genome shotgun (WGS) entry which is preliminary data.</text>
</comment>
<organism evidence="1 2">
    <name type="scientific">Streptomyces caniferus</name>
    <dbReference type="NCBI Taxonomy" id="285557"/>
    <lineage>
        <taxon>Bacteria</taxon>
        <taxon>Bacillati</taxon>
        <taxon>Actinomycetota</taxon>
        <taxon>Actinomycetes</taxon>
        <taxon>Kitasatosporales</taxon>
        <taxon>Streptomycetaceae</taxon>
        <taxon>Streptomyces</taxon>
    </lineage>
</organism>
<protein>
    <submittedName>
        <fullName evidence="1">Uncharacterized protein</fullName>
    </submittedName>
</protein>
<reference evidence="1 2" key="1">
    <citation type="submission" date="2019-12" db="EMBL/GenBank/DDBJ databases">
        <title>Whole genome shotgun sequence of Streptomyces caniferus NBRC 15389.</title>
        <authorList>
            <person name="Ichikawa N."/>
            <person name="Kimura A."/>
            <person name="Kitahashi Y."/>
            <person name="Komaki H."/>
            <person name="Tamura T."/>
        </authorList>
    </citation>
    <scope>NUCLEOTIDE SEQUENCE [LARGE SCALE GENOMIC DNA]</scope>
    <source>
        <strain evidence="1 2">NBRC 15389</strain>
    </source>
</reference>
<dbReference type="Proteomes" id="UP000435837">
    <property type="component" value="Unassembled WGS sequence"/>
</dbReference>
<evidence type="ECO:0000313" key="2">
    <source>
        <dbReference type="Proteomes" id="UP000435837"/>
    </source>
</evidence>
<name>A0A640SGU8_9ACTN</name>
<dbReference type="AlphaFoldDB" id="A0A640SGU8"/>
<gene>
    <name evidence="1" type="ORF">Scani_69010</name>
</gene>
<proteinExistence type="predicted"/>